<dbReference type="PROSITE" id="PS01124">
    <property type="entry name" value="HTH_ARAC_FAMILY_2"/>
    <property type="match status" value="1"/>
</dbReference>
<evidence type="ECO:0000313" key="7">
    <source>
        <dbReference type="Proteomes" id="UP000324065"/>
    </source>
</evidence>
<dbReference type="EMBL" id="VWPJ01000054">
    <property type="protein sequence ID" value="KAA5602470.1"/>
    <property type="molecule type" value="Genomic_DNA"/>
</dbReference>
<dbReference type="SUPFAM" id="SSF46689">
    <property type="entry name" value="Homeodomain-like"/>
    <property type="match status" value="2"/>
</dbReference>
<sequence length="357" mass="38758">MLPGVDRRRLADGRATGVPVRVPSGARRMDLPRPGRPVPSHRGRIPVRRMAAHHDGRHARPPAAYRPGKGGIWSLSDLGPAPLAALQQGLRTDMPDSLRAPYQSAKTLEFLVLLLNRSRPDRIEPGCPRLARAHVDRVRQAHDILERHLAEPPTLGDLARMVGLGEKALNAGFRHVYGATVFEVLTDLRLTQAHHLIVGQGTRVSAAAYAVGLTPAHLSQAFRKRYGVPPSSLRGGHAARTAGRVGAYPDRHRHRRRGRRRSGRGVARLDDGAGPRRVGGSMGPRAGNRTWPRPRQHHPRQRGRVPAGPGRYAGCGRRHVPGDADAGRPDARAGRRPGSGHPARPGGRDRDVVGGCR</sequence>
<accession>A0A5M6I2M2</accession>
<comment type="caution">
    <text evidence="6">The sequence shown here is derived from an EMBL/GenBank/DDBJ whole genome shotgun (WGS) entry which is preliminary data.</text>
</comment>
<organism evidence="6 7">
    <name type="scientific">Roseospira marina</name>
    <dbReference type="NCBI Taxonomy" id="140057"/>
    <lineage>
        <taxon>Bacteria</taxon>
        <taxon>Pseudomonadati</taxon>
        <taxon>Pseudomonadota</taxon>
        <taxon>Alphaproteobacteria</taxon>
        <taxon>Rhodospirillales</taxon>
        <taxon>Rhodospirillaceae</taxon>
        <taxon>Roseospira</taxon>
    </lineage>
</organism>
<dbReference type="OrthoDB" id="7363396at2"/>
<proteinExistence type="predicted"/>
<dbReference type="InterPro" id="IPR018060">
    <property type="entry name" value="HTH_AraC"/>
</dbReference>
<dbReference type="InterPro" id="IPR018062">
    <property type="entry name" value="HTH_AraC-typ_CS"/>
</dbReference>
<feature type="region of interest" description="Disordered" evidence="4">
    <location>
        <begin position="1"/>
        <end position="43"/>
    </location>
</feature>
<evidence type="ECO:0000256" key="1">
    <source>
        <dbReference type="ARBA" id="ARBA00023015"/>
    </source>
</evidence>
<dbReference type="PANTHER" id="PTHR47893:SF1">
    <property type="entry name" value="REGULATORY PROTEIN PCHR"/>
    <property type="match status" value="1"/>
</dbReference>
<dbReference type="PROSITE" id="PS00041">
    <property type="entry name" value="HTH_ARAC_FAMILY_1"/>
    <property type="match status" value="1"/>
</dbReference>
<dbReference type="InterPro" id="IPR009057">
    <property type="entry name" value="Homeodomain-like_sf"/>
</dbReference>
<dbReference type="Pfam" id="PF12833">
    <property type="entry name" value="HTH_18"/>
    <property type="match status" value="1"/>
</dbReference>
<dbReference type="SMART" id="SM00342">
    <property type="entry name" value="HTH_ARAC"/>
    <property type="match status" value="1"/>
</dbReference>
<dbReference type="GO" id="GO:0043565">
    <property type="term" value="F:sequence-specific DNA binding"/>
    <property type="evidence" value="ECO:0007669"/>
    <property type="project" value="InterPro"/>
</dbReference>
<feature type="compositionally biased region" description="Basic and acidic residues" evidence="4">
    <location>
        <begin position="1"/>
        <end position="12"/>
    </location>
</feature>
<evidence type="ECO:0000256" key="4">
    <source>
        <dbReference type="SAM" id="MobiDB-lite"/>
    </source>
</evidence>
<name>A0A5M6I2M2_9PROT</name>
<dbReference type="Gene3D" id="1.10.10.60">
    <property type="entry name" value="Homeodomain-like"/>
    <property type="match status" value="1"/>
</dbReference>
<evidence type="ECO:0000256" key="3">
    <source>
        <dbReference type="ARBA" id="ARBA00023163"/>
    </source>
</evidence>
<feature type="domain" description="HTH araC/xylS-type" evidence="5">
    <location>
        <begin position="139"/>
        <end position="236"/>
    </location>
</feature>
<dbReference type="InterPro" id="IPR053142">
    <property type="entry name" value="PchR_regulatory_protein"/>
</dbReference>
<keyword evidence="2" id="KW-0238">DNA-binding</keyword>
<keyword evidence="3" id="KW-0804">Transcription</keyword>
<feature type="compositionally biased region" description="Basic residues" evidence="4">
    <location>
        <begin position="292"/>
        <end position="303"/>
    </location>
</feature>
<reference evidence="6 7" key="1">
    <citation type="submission" date="2019-09" db="EMBL/GenBank/DDBJ databases">
        <title>Genome sequence of Roseospira marina, one of the more divergent members of the non-sulfur purple photosynthetic bacterial family, the Rhodospirillaceae.</title>
        <authorList>
            <person name="Meyer T."/>
            <person name="Kyndt J."/>
        </authorList>
    </citation>
    <scope>NUCLEOTIDE SEQUENCE [LARGE SCALE GENOMIC DNA]</scope>
    <source>
        <strain evidence="6 7">DSM 15113</strain>
    </source>
</reference>
<keyword evidence="7" id="KW-1185">Reference proteome</keyword>
<evidence type="ECO:0000259" key="5">
    <source>
        <dbReference type="PROSITE" id="PS01124"/>
    </source>
</evidence>
<feature type="compositionally biased region" description="Basic residues" evidence="4">
    <location>
        <begin position="251"/>
        <end position="263"/>
    </location>
</feature>
<feature type="compositionally biased region" description="Basic and acidic residues" evidence="4">
    <location>
        <begin position="346"/>
        <end position="357"/>
    </location>
</feature>
<dbReference type="PANTHER" id="PTHR47893">
    <property type="entry name" value="REGULATORY PROTEIN PCHR"/>
    <property type="match status" value="1"/>
</dbReference>
<dbReference type="AlphaFoldDB" id="A0A5M6I2M2"/>
<feature type="region of interest" description="Disordered" evidence="4">
    <location>
        <begin position="229"/>
        <end position="357"/>
    </location>
</feature>
<evidence type="ECO:0000313" key="6">
    <source>
        <dbReference type="EMBL" id="KAA5602470.1"/>
    </source>
</evidence>
<protein>
    <submittedName>
        <fullName evidence="6">Helix-turn-helix transcriptional regulator</fullName>
    </submittedName>
</protein>
<dbReference type="GO" id="GO:0003700">
    <property type="term" value="F:DNA-binding transcription factor activity"/>
    <property type="evidence" value="ECO:0007669"/>
    <property type="project" value="InterPro"/>
</dbReference>
<gene>
    <name evidence="6" type="ORF">F1188_20505</name>
</gene>
<feature type="compositionally biased region" description="Basic and acidic residues" evidence="4">
    <location>
        <begin position="320"/>
        <end position="333"/>
    </location>
</feature>
<dbReference type="Proteomes" id="UP000324065">
    <property type="component" value="Unassembled WGS sequence"/>
</dbReference>
<keyword evidence="1" id="KW-0805">Transcription regulation</keyword>
<evidence type="ECO:0000256" key="2">
    <source>
        <dbReference type="ARBA" id="ARBA00023125"/>
    </source>
</evidence>